<protein>
    <submittedName>
        <fullName evidence="1">Uncharacterized protein</fullName>
    </submittedName>
</protein>
<dbReference type="InParanoid" id="J0CR50"/>
<proteinExistence type="predicted"/>
<dbReference type="AlphaFoldDB" id="J0CR50"/>
<gene>
    <name evidence="1" type="ORF">AURDEDRAFT_140679</name>
</gene>
<dbReference type="Proteomes" id="UP000006514">
    <property type="component" value="Unassembled WGS sequence"/>
</dbReference>
<evidence type="ECO:0000313" key="2">
    <source>
        <dbReference type="Proteomes" id="UP000006514"/>
    </source>
</evidence>
<sequence>MTLAPRPRSLLAFRQRRLGAALGALDATHAARYAEERAARQADPAHFARIRLPEAECVRLLRRMRELETNTQHGDSEPLEDPSATIQYADASALRAPSTVIAAGVHCAGVASIVRRSAPPPAGRPAGRHARVA</sequence>
<accession>J0CR50</accession>
<dbReference type="KEGG" id="adl:AURDEDRAFT_140679"/>
<evidence type="ECO:0000313" key="1">
    <source>
        <dbReference type="EMBL" id="EJD32729.1"/>
    </source>
</evidence>
<dbReference type="EMBL" id="JH688704">
    <property type="protein sequence ID" value="EJD32729.1"/>
    <property type="molecule type" value="Genomic_DNA"/>
</dbReference>
<name>J0CR50_AURST</name>
<keyword evidence="2" id="KW-1185">Reference proteome</keyword>
<organism evidence="1 2">
    <name type="scientific">Auricularia subglabra (strain TFB-10046 / SS5)</name>
    <name type="common">White-rot fungus</name>
    <name type="synonym">Auricularia delicata (strain TFB10046)</name>
    <dbReference type="NCBI Taxonomy" id="717982"/>
    <lineage>
        <taxon>Eukaryota</taxon>
        <taxon>Fungi</taxon>
        <taxon>Dikarya</taxon>
        <taxon>Basidiomycota</taxon>
        <taxon>Agaricomycotina</taxon>
        <taxon>Agaricomycetes</taxon>
        <taxon>Auriculariales</taxon>
        <taxon>Auriculariaceae</taxon>
        <taxon>Auricularia</taxon>
    </lineage>
</organism>
<reference evidence="2" key="1">
    <citation type="journal article" date="2012" name="Science">
        <title>The Paleozoic origin of enzymatic lignin decomposition reconstructed from 31 fungal genomes.</title>
        <authorList>
            <person name="Floudas D."/>
            <person name="Binder M."/>
            <person name="Riley R."/>
            <person name="Barry K."/>
            <person name="Blanchette R.A."/>
            <person name="Henrissat B."/>
            <person name="Martinez A.T."/>
            <person name="Otillar R."/>
            <person name="Spatafora J.W."/>
            <person name="Yadav J.S."/>
            <person name="Aerts A."/>
            <person name="Benoit I."/>
            <person name="Boyd A."/>
            <person name="Carlson A."/>
            <person name="Copeland A."/>
            <person name="Coutinho P.M."/>
            <person name="de Vries R.P."/>
            <person name="Ferreira P."/>
            <person name="Findley K."/>
            <person name="Foster B."/>
            <person name="Gaskell J."/>
            <person name="Glotzer D."/>
            <person name="Gorecki P."/>
            <person name="Heitman J."/>
            <person name="Hesse C."/>
            <person name="Hori C."/>
            <person name="Igarashi K."/>
            <person name="Jurgens J.A."/>
            <person name="Kallen N."/>
            <person name="Kersten P."/>
            <person name="Kohler A."/>
            <person name="Kuees U."/>
            <person name="Kumar T.K.A."/>
            <person name="Kuo A."/>
            <person name="LaButti K."/>
            <person name="Larrondo L.F."/>
            <person name="Lindquist E."/>
            <person name="Ling A."/>
            <person name="Lombard V."/>
            <person name="Lucas S."/>
            <person name="Lundell T."/>
            <person name="Martin R."/>
            <person name="McLaughlin D.J."/>
            <person name="Morgenstern I."/>
            <person name="Morin E."/>
            <person name="Murat C."/>
            <person name="Nagy L.G."/>
            <person name="Nolan M."/>
            <person name="Ohm R.A."/>
            <person name="Patyshakuliyeva A."/>
            <person name="Rokas A."/>
            <person name="Ruiz-Duenas F.J."/>
            <person name="Sabat G."/>
            <person name="Salamov A."/>
            <person name="Samejima M."/>
            <person name="Schmutz J."/>
            <person name="Slot J.C."/>
            <person name="St John F."/>
            <person name="Stenlid J."/>
            <person name="Sun H."/>
            <person name="Sun S."/>
            <person name="Syed K."/>
            <person name="Tsang A."/>
            <person name="Wiebenga A."/>
            <person name="Young D."/>
            <person name="Pisabarro A."/>
            <person name="Eastwood D.C."/>
            <person name="Martin F."/>
            <person name="Cullen D."/>
            <person name="Grigoriev I.V."/>
            <person name="Hibbett D.S."/>
        </authorList>
    </citation>
    <scope>NUCLEOTIDE SEQUENCE [LARGE SCALE GENOMIC DNA]</scope>
    <source>
        <strain evidence="2">TFB10046</strain>
    </source>
</reference>